<dbReference type="AlphaFoldDB" id="A0A1H3Z2R3"/>
<protein>
    <submittedName>
        <fullName evidence="2">Helix-turn-helix domain-containing protein</fullName>
    </submittedName>
</protein>
<dbReference type="GO" id="GO:0003677">
    <property type="term" value="F:DNA binding"/>
    <property type="evidence" value="ECO:0007669"/>
    <property type="project" value="InterPro"/>
</dbReference>
<sequence length="119" mass="13037">MSVLTNMKVTQASSLSPPLLEQSRHLGKLLARLRIARGVKQIDAALRAGLSRNTAYRLEHGDPGLAIGQVLRYLDAIAPGTSLEILYSEKDPALAALAARERKSRVREMSAAERDELNF</sequence>
<evidence type="ECO:0000259" key="1">
    <source>
        <dbReference type="SMART" id="SM00530"/>
    </source>
</evidence>
<accession>A0A1H3Z2R3</accession>
<dbReference type="RefSeq" id="WP_245753103.1">
    <property type="nucleotide sequence ID" value="NZ_FNRQ01000001.1"/>
</dbReference>
<proteinExistence type="predicted"/>
<evidence type="ECO:0000313" key="3">
    <source>
        <dbReference type="Proteomes" id="UP000198638"/>
    </source>
</evidence>
<reference evidence="3" key="1">
    <citation type="submission" date="2016-10" db="EMBL/GenBank/DDBJ databases">
        <authorList>
            <person name="Varghese N."/>
            <person name="Submissions S."/>
        </authorList>
    </citation>
    <scope>NUCLEOTIDE SEQUENCE [LARGE SCALE GENOMIC DNA]</scope>
    <source>
        <strain evidence="3">LMG 24000</strain>
    </source>
</reference>
<dbReference type="STRING" id="83784.SAMN05192564_101570"/>
<dbReference type="EMBL" id="FNRQ01000001">
    <property type="protein sequence ID" value="SEA18015.1"/>
    <property type="molecule type" value="Genomic_DNA"/>
</dbReference>
<gene>
    <name evidence="2" type="ORF">SAMN05192564_101570</name>
</gene>
<feature type="domain" description="HTH cro/C1-type" evidence="1">
    <location>
        <begin position="29"/>
        <end position="86"/>
    </location>
</feature>
<dbReference type="SMART" id="SM00530">
    <property type="entry name" value="HTH_XRE"/>
    <property type="match status" value="1"/>
</dbReference>
<dbReference type="Proteomes" id="UP000198638">
    <property type="component" value="Unassembled WGS sequence"/>
</dbReference>
<dbReference type="InterPro" id="IPR010982">
    <property type="entry name" value="Lambda_DNA-bd_dom_sf"/>
</dbReference>
<evidence type="ECO:0000313" key="2">
    <source>
        <dbReference type="EMBL" id="SEA18015.1"/>
    </source>
</evidence>
<organism evidence="2 3">
    <name type="scientific">Paraburkholderia sartisoli</name>
    <dbReference type="NCBI Taxonomy" id="83784"/>
    <lineage>
        <taxon>Bacteria</taxon>
        <taxon>Pseudomonadati</taxon>
        <taxon>Pseudomonadota</taxon>
        <taxon>Betaproteobacteria</taxon>
        <taxon>Burkholderiales</taxon>
        <taxon>Burkholderiaceae</taxon>
        <taxon>Paraburkholderia</taxon>
    </lineage>
</organism>
<dbReference type="SUPFAM" id="SSF47413">
    <property type="entry name" value="lambda repressor-like DNA-binding domains"/>
    <property type="match status" value="1"/>
</dbReference>
<name>A0A1H3Z2R3_9BURK</name>
<dbReference type="CDD" id="cd00093">
    <property type="entry name" value="HTH_XRE"/>
    <property type="match status" value="1"/>
</dbReference>
<keyword evidence="3" id="KW-1185">Reference proteome</keyword>
<dbReference type="Pfam" id="PF13560">
    <property type="entry name" value="HTH_31"/>
    <property type="match status" value="1"/>
</dbReference>
<dbReference type="Gene3D" id="1.10.260.40">
    <property type="entry name" value="lambda repressor-like DNA-binding domains"/>
    <property type="match status" value="1"/>
</dbReference>
<dbReference type="InterPro" id="IPR001387">
    <property type="entry name" value="Cro/C1-type_HTH"/>
</dbReference>